<dbReference type="InterPro" id="IPR036852">
    <property type="entry name" value="Peptidase_S8/S53_dom_sf"/>
</dbReference>
<evidence type="ECO:0000313" key="2">
    <source>
        <dbReference type="Proteomes" id="UP000277204"/>
    </source>
</evidence>
<dbReference type="EMBL" id="UZAI01021670">
    <property type="protein sequence ID" value="VDP56160.1"/>
    <property type="molecule type" value="Genomic_DNA"/>
</dbReference>
<dbReference type="AlphaFoldDB" id="A0A183NBP0"/>
<reference evidence="1 2" key="1">
    <citation type="submission" date="2018-11" db="EMBL/GenBank/DDBJ databases">
        <authorList>
            <consortium name="Pathogen Informatics"/>
        </authorList>
    </citation>
    <scope>NUCLEOTIDE SEQUENCE [LARGE SCALE GENOMIC DNA]</scope>
    <source>
        <strain evidence="1 2">Zambia</strain>
    </source>
</reference>
<dbReference type="GO" id="GO:0006508">
    <property type="term" value="P:proteolysis"/>
    <property type="evidence" value="ECO:0007669"/>
    <property type="project" value="InterPro"/>
</dbReference>
<proteinExistence type="predicted"/>
<dbReference type="STRING" id="48269.A0A183NBP0"/>
<dbReference type="GO" id="GO:0004252">
    <property type="term" value="F:serine-type endopeptidase activity"/>
    <property type="evidence" value="ECO:0007669"/>
    <property type="project" value="InterPro"/>
</dbReference>
<dbReference type="SUPFAM" id="SSF52743">
    <property type="entry name" value="Subtilisin-like"/>
    <property type="match status" value="1"/>
</dbReference>
<keyword evidence="2" id="KW-1185">Reference proteome</keyword>
<organism evidence="1 2">
    <name type="scientific">Schistosoma margrebowiei</name>
    <dbReference type="NCBI Taxonomy" id="48269"/>
    <lineage>
        <taxon>Eukaryota</taxon>
        <taxon>Metazoa</taxon>
        <taxon>Spiralia</taxon>
        <taxon>Lophotrochozoa</taxon>
        <taxon>Platyhelminthes</taxon>
        <taxon>Trematoda</taxon>
        <taxon>Digenea</taxon>
        <taxon>Strigeidida</taxon>
        <taxon>Schistosomatoidea</taxon>
        <taxon>Schistosomatidae</taxon>
        <taxon>Schistosoma</taxon>
    </lineage>
</organism>
<sequence>MWPNIGRISKYLNRMIHKYGIIMVASGGNNGPSLGSLSCPGGTVQGVIGKFL</sequence>
<name>A0A183NBP0_9TREM</name>
<gene>
    <name evidence="1" type="ORF">SMRZ_LOCUS25715</name>
</gene>
<evidence type="ECO:0000313" key="1">
    <source>
        <dbReference type="EMBL" id="VDP56160.1"/>
    </source>
</evidence>
<dbReference type="Gene3D" id="3.40.50.200">
    <property type="entry name" value="Peptidase S8/S53 domain"/>
    <property type="match status" value="1"/>
</dbReference>
<protein>
    <submittedName>
        <fullName evidence="1">Uncharacterized protein</fullName>
    </submittedName>
</protein>
<accession>A0A183NBP0</accession>
<dbReference type="Proteomes" id="UP000277204">
    <property type="component" value="Unassembled WGS sequence"/>
</dbReference>